<dbReference type="EMBL" id="BDIP01010735">
    <property type="protein sequence ID" value="GCA65327.1"/>
    <property type="molecule type" value="Genomic_DNA"/>
</dbReference>
<reference evidence="1 2" key="1">
    <citation type="journal article" date="2018" name="PLoS ONE">
        <title>The draft genome of Kipferlia bialata reveals reductive genome evolution in fornicate parasites.</title>
        <authorList>
            <person name="Tanifuji G."/>
            <person name="Takabayashi S."/>
            <person name="Kume K."/>
            <person name="Takagi M."/>
            <person name="Nakayama T."/>
            <person name="Kamikawa R."/>
            <person name="Inagaki Y."/>
            <person name="Hashimoto T."/>
        </authorList>
    </citation>
    <scope>NUCLEOTIDE SEQUENCE [LARGE SCALE GENOMIC DNA]</scope>
    <source>
        <strain evidence="1">NY0173</strain>
    </source>
</reference>
<evidence type="ECO:0000313" key="2">
    <source>
        <dbReference type="Proteomes" id="UP000265618"/>
    </source>
</evidence>
<proteinExistence type="predicted"/>
<evidence type="ECO:0000313" key="1">
    <source>
        <dbReference type="EMBL" id="GCA65327.1"/>
    </source>
</evidence>
<sequence length="36" mass="3683">GSQVQVLSRVYSSLPPLCNGVNPVSTVAAELVVTVV</sequence>
<keyword evidence="2" id="KW-1185">Reference proteome</keyword>
<name>A0A391NWG6_9EUKA</name>
<gene>
    <name evidence="1" type="ORF">KIPB_016868</name>
</gene>
<organism evidence="1 2">
    <name type="scientific">Kipferlia bialata</name>
    <dbReference type="NCBI Taxonomy" id="797122"/>
    <lineage>
        <taxon>Eukaryota</taxon>
        <taxon>Metamonada</taxon>
        <taxon>Carpediemonas-like organisms</taxon>
        <taxon>Kipferlia</taxon>
    </lineage>
</organism>
<accession>A0A391NWG6</accession>
<dbReference type="AlphaFoldDB" id="A0A391NWG6"/>
<dbReference type="Proteomes" id="UP000265618">
    <property type="component" value="Unassembled WGS sequence"/>
</dbReference>
<protein>
    <submittedName>
        <fullName evidence="1">Uncharacterized protein</fullName>
    </submittedName>
</protein>
<feature type="non-terminal residue" evidence="1">
    <location>
        <position position="1"/>
    </location>
</feature>
<comment type="caution">
    <text evidence="1">The sequence shown here is derived from an EMBL/GenBank/DDBJ whole genome shotgun (WGS) entry which is preliminary data.</text>
</comment>